<dbReference type="InterPro" id="IPR002078">
    <property type="entry name" value="Sigma_54_int"/>
</dbReference>
<evidence type="ECO:0008006" key="10">
    <source>
        <dbReference type="Google" id="ProtNLM"/>
    </source>
</evidence>
<keyword evidence="2" id="KW-0067">ATP-binding</keyword>
<name>A0A5K7ZAG1_9BACT</name>
<dbReference type="PANTHER" id="PTHR32071">
    <property type="entry name" value="TRANSCRIPTIONAL REGULATORY PROTEIN"/>
    <property type="match status" value="1"/>
</dbReference>
<dbReference type="GO" id="GO:0006355">
    <property type="term" value="P:regulation of DNA-templated transcription"/>
    <property type="evidence" value="ECO:0007669"/>
    <property type="project" value="InterPro"/>
</dbReference>
<dbReference type="SMART" id="SM00382">
    <property type="entry name" value="AAA"/>
    <property type="match status" value="1"/>
</dbReference>
<dbReference type="InterPro" id="IPR025662">
    <property type="entry name" value="Sigma_54_int_dom_ATP-bd_1"/>
</dbReference>
<evidence type="ECO:0000259" key="5">
    <source>
        <dbReference type="PROSITE" id="PS50045"/>
    </source>
</evidence>
<keyword evidence="4" id="KW-0804">Transcription</keyword>
<feature type="domain" description="PAS" evidence="6">
    <location>
        <begin position="6"/>
        <end position="51"/>
    </location>
</feature>
<dbReference type="InterPro" id="IPR003593">
    <property type="entry name" value="AAA+_ATPase"/>
</dbReference>
<dbReference type="PROSITE" id="PS50045">
    <property type="entry name" value="SIGMA54_INTERACT_4"/>
    <property type="match status" value="1"/>
</dbReference>
<dbReference type="GO" id="GO:0005524">
    <property type="term" value="F:ATP binding"/>
    <property type="evidence" value="ECO:0007669"/>
    <property type="project" value="UniProtKB-KW"/>
</dbReference>
<dbReference type="CDD" id="cd00009">
    <property type="entry name" value="AAA"/>
    <property type="match status" value="1"/>
</dbReference>
<reference evidence="8 9" key="1">
    <citation type="submission" date="2019-11" db="EMBL/GenBank/DDBJ databases">
        <title>Comparative genomics of hydrocarbon-degrading Desulfosarcina strains.</title>
        <authorList>
            <person name="Watanabe M."/>
            <person name="Kojima H."/>
            <person name="Fukui M."/>
        </authorList>
    </citation>
    <scope>NUCLEOTIDE SEQUENCE [LARGE SCALE GENOMIC DNA]</scope>
    <source>
        <strain evidence="8 9">PP31</strain>
    </source>
</reference>
<dbReference type="NCBIfam" id="TIGR00229">
    <property type="entry name" value="sensory_box"/>
    <property type="match status" value="1"/>
</dbReference>
<dbReference type="CDD" id="cd00130">
    <property type="entry name" value="PAS"/>
    <property type="match status" value="1"/>
</dbReference>
<dbReference type="Gene3D" id="1.10.8.60">
    <property type="match status" value="1"/>
</dbReference>
<keyword evidence="9" id="KW-1185">Reference proteome</keyword>
<feature type="domain" description="PAC" evidence="7">
    <location>
        <begin position="84"/>
        <end position="136"/>
    </location>
</feature>
<evidence type="ECO:0000259" key="6">
    <source>
        <dbReference type="PROSITE" id="PS50112"/>
    </source>
</evidence>
<dbReference type="Proteomes" id="UP000427769">
    <property type="component" value="Chromosome"/>
</dbReference>
<dbReference type="InterPro" id="IPR027417">
    <property type="entry name" value="P-loop_NTPase"/>
</dbReference>
<dbReference type="InterPro" id="IPR002197">
    <property type="entry name" value="HTH_Fis"/>
</dbReference>
<dbReference type="InterPro" id="IPR058031">
    <property type="entry name" value="AAA_lid_NorR"/>
</dbReference>
<dbReference type="PROSITE" id="PS50112">
    <property type="entry name" value="PAS"/>
    <property type="match status" value="1"/>
</dbReference>
<sequence length="465" mass="51935">MPFAAINRHWERVINTMSEGMLIISQQGRILSVNRSFEEMTGYAAKEVAGRPCTLLACEACEMAINNLGDGWCKLFEPGQPEMRRCRCTIKKKDGTFFPALKNASVLRDEEGTVMGAVETLTDLSEIDRLDRKVEVLSRQLDENSGFGGIVGGSDPMKAVFAIIEKAALSDAPIIIFGESGTGKELVAKAIHEHGKRKDGPYMQLNCAALNEALLESELFGHVKGSFTGAFRDRAGRFEAADGGDLFLDEIGDIPLSIQIKLLRVLETRQFERVGENRPIETDVRIITATNRNLLELIDQKRFREDLYFRINVIPIHLPPVRQRKDDIPLLVNTFISRLALRTGKNIRGLTREALNCFMNYPWPGNVREMKSALEYAFTVVDREAIDIDHLPPQMLAQPSPVAAVATPRLADTGNSQRQELINALQATGGNQSQAARLLGVNRVTVWNRMRKYGIDLKREIRSSK</sequence>
<dbReference type="Pfam" id="PF13426">
    <property type="entry name" value="PAS_9"/>
    <property type="match status" value="1"/>
</dbReference>
<dbReference type="Gene3D" id="3.40.50.300">
    <property type="entry name" value="P-loop containing nucleotide triphosphate hydrolases"/>
    <property type="match status" value="1"/>
</dbReference>
<dbReference type="OrthoDB" id="5413348at2"/>
<dbReference type="PRINTS" id="PR01590">
    <property type="entry name" value="HTHFIS"/>
</dbReference>
<evidence type="ECO:0000256" key="1">
    <source>
        <dbReference type="ARBA" id="ARBA00022741"/>
    </source>
</evidence>
<dbReference type="Pfam" id="PF25601">
    <property type="entry name" value="AAA_lid_14"/>
    <property type="match status" value="1"/>
</dbReference>
<dbReference type="KEGG" id="dwd:DSCW_42100"/>
<dbReference type="SMART" id="SM00091">
    <property type="entry name" value="PAS"/>
    <property type="match status" value="1"/>
</dbReference>
<dbReference type="EMBL" id="AP021875">
    <property type="protein sequence ID" value="BBO76793.1"/>
    <property type="molecule type" value="Genomic_DNA"/>
</dbReference>
<dbReference type="InterPro" id="IPR000014">
    <property type="entry name" value="PAS"/>
</dbReference>
<evidence type="ECO:0000313" key="9">
    <source>
        <dbReference type="Proteomes" id="UP000427769"/>
    </source>
</evidence>
<dbReference type="SUPFAM" id="SSF52540">
    <property type="entry name" value="P-loop containing nucleoside triphosphate hydrolases"/>
    <property type="match status" value="1"/>
</dbReference>
<evidence type="ECO:0000256" key="4">
    <source>
        <dbReference type="ARBA" id="ARBA00023163"/>
    </source>
</evidence>
<evidence type="ECO:0000259" key="7">
    <source>
        <dbReference type="PROSITE" id="PS50113"/>
    </source>
</evidence>
<dbReference type="SUPFAM" id="SSF55785">
    <property type="entry name" value="PYP-like sensor domain (PAS domain)"/>
    <property type="match status" value="1"/>
</dbReference>
<dbReference type="InterPro" id="IPR000700">
    <property type="entry name" value="PAS-assoc_C"/>
</dbReference>
<organism evidence="8 9">
    <name type="scientific">Desulfosarcina widdelii</name>
    <dbReference type="NCBI Taxonomy" id="947919"/>
    <lineage>
        <taxon>Bacteria</taxon>
        <taxon>Pseudomonadati</taxon>
        <taxon>Thermodesulfobacteriota</taxon>
        <taxon>Desulfobacteria</taxon>
        <taxon>Desulfobacterales</taxon>
        <taxon>Desulfosarcinaceae</taxon>
        <taxon>Desulfosarcina</taxon>
    </lineage>
</organism>
<dbReference type="PROSITE" id="PS00675">
    <property type="entry name" value="SIGMA54_INTERACT_1"/>
    <property type="match status" value="1"/>
</dbReference>
<dbReference type="Pfam" id="PF02954">
    <property type="entry name" value="HTH_8"/>
    <property type="match status" value="1"/>
</dbReference>
<dbReference type="Gene3D" id="3.30.450.20">
    <property type="entry name" value="PAS domain"/>
    <property type="match status" value="1"/>
</dbReference>
<dbReference type="RefSeq" id="WP_155305598.1">
    <property type="nucleotide sequence ID" value="NZ_AP021875.1"/>
</dbReference>
<protein>
    <recommendedName>
        <fullName evidence="10">Sigma-54-dependent Fis family transcriptional regulator</fullName>
    </recommendedName>
</protein>
<dbReference type="PANTHER" id="PTHR32071:SF57">
    <property type="entry name" value="C4-DICARBOXYLATE TRANSPORT TRANSCRIPTIONAL REGULATORY PROTEIN DCTD"/>
    <property type="match status" value="1"/>
</dbReference>
<gene>
    <name evidence="8" type="ORF">DSCW_42100</name>
</gene>
<feature type="domain" description="Sigma-54 factor interaction" evidence="5">
    <location>
        <begin position="150"/>
        <end position="379"/>
    </location>
</feature>
<dbReference type="Gene3D" id="1.10.10.60">
    <property type="entry name" value="Homeodomain-like"/>
    <property type="match status" value="1"/>
</dbReference>
<dbReference type="GO" id="GO:0043565">
    <property type="term" value="F:sequence-specific DNA binding"/>
    <property type="evidence" value="ECO:0007669"/>
    <property type="project" value="InterPro"/>
</dbReference>
<dbReference type="Pfam" id="PF00158">
    <property type="entry name" value="Sigma54_activat"/>
    <property type="match status" value="1"/>
</dbReference>
<dbReference type="InterPro" id="IPR009057">
    <property type="entry name" value="Homeodomain-like_sf"/>
</dbReference>
<dbReference type="PROSITE" id="PS50113">
    <property type="entry name" value="PAC"/>
    <property type="match status" value="1"/>
</dbReference>
<proteinExistence type="predicted"/>
<dbReference type="FunFam" id="3.40.50.300:FF:000006">
    <property type="entry name" value="DNA-binding transcriptional regulator NtrC"/>
    <property type="match status" value="1"/>
</dbReference>
<keyword evidence="3" id="KW-0805">Transcription regulation</keyword>
<keyword evidence="1" id="KW-0547">Nucleotide-binding</keyword>
<evidence type="ECO:0000256" key="3">
    <source>
        <dbReference type="ARBA" id="ARBA00023015"/>
    </source>
</evidence>
<evidence type="ECO:0000313" key="8">
    <source>
        <dbReference type="EMBL" id="BBO76793.1"/>
    </source>
</evidence>
<dbReference type="InterPro" id="IPR035965">
    <property type="entry name" value="PAS-like_dom_sf"/>
</dbReference>
<evidence type="ECO:0000256" key="2">
    <source>
        <dbReference type="ARBA" id="ARBA00022840"/>
    </source>
</evidence>
<dbReference type="AlphaFoldDB" id="A0A5K7ZAG1"/>
<dbReference type="SUPFAM" id="SSF46689">
    <property type="entry name" value="Homeodomain-like"/>
    <property type="match status" value="1"/>
</dbReference>
<accession>A0A5K7ZAG1</accession>